<gene>
    <name evidence="8" type="ORF">Epro_0378</name>
</gene>
<feature type="transmembrane region" description="Helical" evidence="6">
    <location>
        <begin position="184"/>
        <end position="202"/>
    </location>
</feature>
<keyword evidence="2" id="KW-1003">Cell membrane</keyword>
<name>A0A0G3WIQ1_9BACT</name>
<dbReference type="RefSeq" id="WP_052570085.1">
    <property type="nucleotide sequence ID" value="NZ_CP009498.1"/>
</dbReference>
<dbReference type="SUPFAM" id="SSF53649">
    <property type="entry name" value="Alkaline phosphatase-like"/>
    <property type="match status" value="1"/>
</dbReference>
<dbReference type="EMBL" id="CP009498">
    <property type="protein sequence ID" value="AKL97757.1"/>
    <property type="molecule type" value="Genomic_DNA"/>
</dbReference>
<feature type="transmembrane region" description="Helical" evidence="6">
    <location>
        <begin position="12"/>
        <end position="34"/>
    </location>
</feature>
<keyword evidence="5 6" id="KW-0472">Membrane</keyword>
<dbReference type="Proteomes" id="UP000035337">
    <property type="component" value="Chromosome"/>
</dbReference>
<dbReference type="InterPro" id="IPR050448">
    <property type="entry name" value="OpgB/LTA_synthase_biosynth"/>
</dbReference>
<feature type="transmembrane region" description="Helical" evidence="6">
    <location>
        <begin position="54"/>
        <end position="79"/>
    </location>
</feature>
<dbReference type="AlphaFoldDB" id="A0A0G3WIQ1"/>
<evidence type="ECO:0000256" key="4">
    <source>
        <dbReference type="ARBA" id="ARBA00022989"/>
    </source>
</evidence>
<evidence type="ECO:0000256" key="1">
    <source>
        <dbReference type="ARBA" id="ARBA00004651"/>
    </source>
</evidence>
<evidence type="ECO:0000313" key="9">
    <source>
        <dbReference type="Proteomes" id="UP000035337"/>
    </source>
</evidence>
<dbReference type="PANTHER" id="PTHR47371:SF3">
    <property type="entry name" value="PHOSPHOGLYCEROL TRANSFERASE I"/>
    <property type="match status" value="1"/>
</dbReference>
<keyword evidence="4 6" id="KW-1133">Transmembrane helix</keyword>
<proteinExistence type="predicted"/>
<reference evidence="8 9" key="1">
    <citation type="submission" date="2014-09" db="EMBL/GenBank/DDBJ databases">
        <title>Complete genome sequence of Endomicrobium proavitum.</title>
        <authorList>
            <person name="Zheng H."/>
        </authorList>
    </citation>
    <scope>NUCLEOTIDE SEQUENCE [LARGE SCALE GENOMIC DNA]</scope>
    <source>
        <strain evidence="8 9">Rsa215</strain>
    </source>
</reference>
<protein>
    <recommendedName>
        <fullName evidence="7">Sulfatase N-terminal domain-containing protein</fullName>
    </recommendedName>
</protein>
<evidence type="ECO:0000313" key="8">
    <source>
        <dbReference type="EMBL" id="AKL97757.1"/>
    </source>
</evidence>
<dbReference type="InterPro" id="IPR000917">
    <property type="entry name" value="Sulfatase_N"/>
</dbReference>
<feature type="transmembrane region" description="Helical" evidence="6">
    <location>
        <begin position="91"/>
        <end position="116"/>
    </location>
</feature>
<accession>A0A0G3WIQ1</accession>
<dbReference type="CDD" id="cd16015">
    <property type="entry name" value="LTA_synthase"/>
    <property type="match status" value="1"/>
</dbReference>
<feature type="domain" description="Sulfatase N-terminal" evidence="7">
    <location>
        <begin position="295"/>
        <end position="580"/>
    </location>
</feature>
<keyword evidence="3 6" id="KW-0812">Transmembrane</keyword>
<keyword evidence="9" id="KW-1185">Reference proteome</keyword>
<dbReference type="Gene3D" id="3.40.720.10">
    <property type="entry name" value="Alkaline Phosphatase, subunit A"/>
    <property type="match status" value="1"/>
</dbReference>
<comment type="subcellular location">
    <subcellularLocation>
        <location evidence="1">Cell membrane</location>
        <topology evidence="1">Multi-pass membrane protein</topology>
    </subcellularLocation>
</comment>
<dbReference type="GO" id="GO:0005886">
    <property type="term" value="C:plasma membrane"/>
    <property type="evidence" value="ECO:0007669"/>
    <property type="project" value="UniProtKB-SubCell"/>
</dbReference>
<sequence>MKYISKVLLKIAVLNIIFLFVMSGFRTAFFLYYGKGIDFTGLGADIFRAFVMGLRLDACVLALLNIPVVIAFTVFLILSKREYFKKFFSGLKIYYTAAAGLLFVFLACDFGFYSYFQNHFNSMIYGLFEDDTKAILLTMWHNYNVPLLILGFAAVFVAVYFISKAVLKTEVSKKQLKIKIWAKIALPVVLAFLTLIVARGTFAEHPLIVNYAVSSNVFLNKTAINGVFTFQDAVASKTSENNEPDYIALAGYSNNIRQAFADYLETDIKNIPQTNPESSLNVKYGVNDKIEKIKPNVIIIVMESFGSDLLQYNSPEFNVLGELKKHFDSDLVFYNYVPAWHSTQESVEGIITNVAIRPLGLSRFQSKYQYVHYDSDGHKPYKQKGYQTVFLYGGNTGWRNIGNYMANSSFDKVIGAAGMDASYSSNEWGVYDEYLFDKLYKILDNGQNQKFIYALTTTNHPPYSLPDNYTLVNLNIPKELDERIIGRDLALKRFQSYRYANEMLGRFLTKFKNSKYAQNTIIAVVGDHNFKNIYSYLDKDFFNQVRVPFYLYAPEQLKPKNADVNVFASYLDILPTLYSLSLSNVNVKVMGKNIFSKDAENNIIYSPGNNFLADKNYIVRYFFANNGALGCFIWSDKTRGEVEFSAQRSGHKRLVKYANAQIAVADYIIKHTGEK</sequence>
<dbReference type="PANTHER" id="PTHR47371">
    <property type="entry name" value="LIPOTEICHOIC ACID SYNTHASE"/>
    <property type="match status" value="1"/>
</dbReference>
<evidence type="ECO:0000256" key="2">
    <source>
        <dbReference type="ARBA" id="ARBA00022475"/>
    </source>
</evidence>
<evidence type="ECO:0000259" key="7">
    <source>
        <dbReference type="Pfam" id="PF00884"/>
    </source>
</evidence>
<organism evidence="8 9">
    <name type="scientific">Endomicrobium proavitum</name>
    <dbReference type="NCBI Taxonomy" id="1408281"/>
    <lineage>
        <taxon>Bacteria</taxon>
        <taxon>Pseudomonadati</taxon>
        <taxon>Elusimicrobiota</taxon>
        <taxon>Endomicrobiia</taxon>
        <taxon>Endomicrobiales</taxon>
        <taxon>Endomicrobiaceae</taxon>
        <taxon>Endomicrobium</taxon>
    </lineage>
</organism>
<evidence type="ECO:0000256" key="6">
    <source>
        <dbReference type="SAM" id="Phobius"/>
    </source>
</evidence>
<dbReference type="KEGG" id="epo:Epro_0378"/>
<dbReference type="InterPro" id="IPR017850">
    <property type="entry name" value="Alkaline_phosphatase_core_sf"/>
</dbReference>
<dbReference type="STRING" id="1408281.Epro_0378"/>
<dbReference type="OrthoDB" id="9760224at2"/>
<evidence type="ECO:0000256" key="5">
    <source>
        <dbReference type="ARBA" id="ARBA00023136"/>
    </source>
</evidence>
<evidence type="ECO:0000256" key="3">
    <source>
        <dbReference type="ARBA" id="ARBA00022692"/>
    </source>
</evidence>
<dbReference type="Pfam" id="PF00884">
    <property type="entry name" value="Sulfatase"/>
    <property type="match status" value="1"/>
</dbReference>
<feature type="transmembrane region" description="Helical" evidence="6">
    <location>
        <begin position="143"/>
        <end position="163"/>
    </location>
</feature>